<organism evidence="1 2">
    <name type="scientific">Faecalicatena contorta</name>
    <dbReference type="NCBI Taxonomy" id="39482"/>
    <lineage>
        <taxon>Bacteria</taxon>
        <taxon>Bacillati</taxon>
        <taxon>Bacillota</taxon>
        <taxon>Clostridia</taxon>
        <taxon>Lachnospirales</taxon>
        <taxon>Lachnospiraceae</taxon>
        <taxon>Faecalicatena</taxon>
    </lineage>
</organism>
<protein>
    <submittedName>
        <fullName evidence="1">Uncharacterized protein</fullName>
    </submittedName>
</protein>
<evidence type="ECO:0000313" key="1">
    <source>
        <dbReference type="EMBL" id="SUQ12720.1"/>
    </source>
</evidence>
<dbReference type="AlphaFoldDB" id="A0A316A4P7"/>
<accession>A0A316A4P7</accession>
<dbReference type="OrthoDB" id="2063031at2"/>
<name>A0A316A4P7_9FIRM</name>
<proteinExistence type="predicted"/>
<sequence length="205" mass="22670">MEQLLKITSVPIEYELKVNNARLERKGGIARLEISRDEGGLRIKSSPIRLRLDTYEARNSVVPTTKNAIHQAAQKGTQATYEATAQFAKEGQLLLKAKIGQGAEALQSIFDQRNAPATGEFELGFIPKTGANIEWDPPSISINYQMDRLNFDAKIDWGKVEFIPGSIELSVLQYPDVSIEYVGSPIYVPPSAGERFTGENIDVMA</sequence>
<dbReference type="Proteomes" id="UP000254051">
    <property type="component" value="Unassembled WGS sequence"/>
</dbReference>
<dbReference type="Pfam" id="PF20074">
    <property type="entry name" value="DUF6470"/>
    <property type="match status" value="1"/>
</dbReference>
<dbReference type="RefSeq" id="WP_109708718.1">
    <property type="nucleotide sequence ID" value="NZ_QGDS01000001.1"/>
</dbReference>
<evidence type="ECO:0000313" key="2">
    <source>
        <dbReference type="Proteomes" id="UP000254051"/>
    </source>
</evidence>
<dbReference type="EMBL" id="UHJJ01000001">
    <property type="protein sequence ID" value="SUQ12720.1"/>
    <property type="molecule type" value="Genomic_DNA"/>
</dbReference>
<gene>
    <name evidence="1" type="ORF">SAMN05216529_101617</name>
</gene>
<reference evidence="2" key="1">
    <citation type="submission" date="2017-07" db="EMBL/GenBank/DDBJ databases">
        <authorList>
            <person name="Varghese N."/>
            <person name="Submissions S."/>
        </authorList>
    </citation>
    <scope>NUCLEOTIDE SEQUENCE [LARGE SCALE GENOMIC DNA]</scope>
    <source>
        <strain evidence="2">NLAE-zl-C134</strain>
    </source>
</reference>
<dbReference type="InterPro" id="IPR045527">
    <property type="entry name" value="DUF6470"/>
</dbReference>
<keyword evidence="2" id="KW-1185">Reference proteome</keyword>